<dbReference type="Proteomes" id="UP000528457">
    <property type="component" value="Unassembled WGS sequence"/>
</dbReference>
<evidence type="ECO:0000259" key="4">
    <source>
        <dbReference type="Pfam" id="PF00535"/>
    </source>
</evidence>
<feature type="domain" description="Glycosyltransferase 2-like" evidence="4">
    <location>
        <begin position="11"/>
        <end position="119"/>
    </location>
</feature>
<organism evidence="5 6">
    <name type="scientific">Pseudoteredinibacter isoporae</name>
    <dbReference type="NCBI Taxonomy" id="570281"/>
    <lineage>
        <taxon>Bacteria</taxon>
        <taxon>Pseudomonadati</taxon>
        <taxon>Pseudomonadota</taxon>
        <taxon>Gammaproteobacteria</taxon>
        <taxon>Cellvibrionales</taxon>
        <taxon>Cellvibrionaceae</taxon>
        <taxon>Pseudoteredinibacter</taxon>
    </lineage>
</organism>
<evidence type="ECO:0000313" key="5">
    <source>
        <dbReference type="EMBL" id="MBB6520105.1"/>
    </source>
</evidence>
<dbReference type="Gene3D" id="3.90.550.10">
    <property type="entry name" value="Spore Coat Polysaccharide Biosynthesis Protein SpsA, Chain A"/>
    <property type="match status" value="1"/>
</dbReference>
<dbReference type="RefSeq" id="WP_166852239.1">
    <property type="nucleotide sequence ID" value="NZ_JAAONY010000001.1"/>
</dbReference>
<evidence type="ECO:0000256" key="2">
    <source>
        <dbReference type="ARBA" id="ARBA00022676"/>
    </source>
</evidence>
<name>A0A7X0JRL1_9GAMM</name>
<evidence type="ECO:0000256" key="3">
    <source>
        <dbReference type="ARBA" id="ARBA00022679"/>
    </source>
</evidence>
<dbReference type="EMBL" id="JACHHT010000001">
    <property type="protein sequence ID" value="MBB6520105.1"/>
    <property type="molecule type" value="Genomic_DNA"/>
</dbReference>
<dbReference type="InterPro" id="IPR029044">
    <property type="entry name" value="Nucleotide-diphossugar_trans"/>
</dbReference>
<dbReference type="InterPro" id="IPR001173">
    <property type="entry name" value="Glyco_trans_2-like"/>
</dbReference>
<evidence type="ECO:0000256" key="1">
    <source>
        <dbReference type="ARBA" id="ARBA00006739"/>
    </source>
</evidence>
<keyword evidence="6" id="KW-1185">Reference proteome</keyword>
<keyword evidence="3 5" id="KW-0808">Transferase</keyword>
<dbReference type="Pfam" id="PF00535">
    <property type="entry name" value="Glycos_transf_2"/>
    <property type="match status" value="1"/>
</dbReference>
<protein>
    <submittedName>
        <fullName evidence="5">GT2 family glycosyltransferase</fullName>
    </submittedName>
</protein>
<dbReference type="SUPFAM" id="SSF53448">
    <property type="entry name" value="Nucleotide-diphospho-sugar transferases"/>
    <property type="match status" value="1"/>
</dbReference>
<comment type="caution">
    <text evidence="5">The sequence shown here is derived from an EMBL/GenBank/DDBJ whole genome shotgun (WGS) entry which is preliminary data.</text>
</comment>
<gene>
    <name evidence="5" type="ORF">HNR48_000383</name>
</gene>
<keyword evidence="2" id="KW-0328">Glycosyltransferase</keyword>
<accession>A0A7X0JRL1</accession>
<dbReference type="PANTHER" id="PTHR43179">
    <property type="entry name" value="RHAMNOSYLTRANSFERASE WBBL"/>
    <property type="match status" value="1"/>
</dbReference>
<dbReference type="PANTHER" id="PTHR43179:SF12">
    <property type="entry name" value="GALACTOFURANOSYLTRANSFERASE GLFT2"/>
    <property type="match status" value="1"/>
</dbReference>
<comment type="similarity">
    <text evidence="1">Belongs to the glycosyltransferase 2 family.</text>
</comment>
<dbReference type="AlphaFoldDB" id="A0A7X0JRL1"/>
<dbReference type="GO" id="GO:0016757">
    <property type="term" value="F:glycosyltransferase activity"/>
    <property type="evidence" value="ECO:0007669"/>
    <property type="project" value="UniProtKB-KW"/>
</dbReference>
<dbReference type="InParanoid" id="A0A7X0JRL1"/>
<evidence type="ECO:0000313" key="6">
    <source>
        <dbReference type="Proteomes" id="UP000528457"/>
    </source>
</evidence>
<reference evidence="5 6" key="1">
    <citation type="submission" date="2020-08" db="EMBL/GenBank/DDBJ databases">
        <title>Genomic Encyclopedia of Type Strains, Phase IV (KMG-IV): sequencing the most valuable type-strain genomes for metagenomic binning, comparative biology and taxonomic classification.</title>
        <authorList>
            <person name="Goeker M."/>
        </authorList>
    </citation>
    <scope>NUCLEOTIDE SEQUENCE [LARGE SCALE GENOMIC DNA]</scope>
    <source>
        <strain evidence="5 6">DSM 22368</strain>
    </source>
</reference>
<proteinExistence type="inferred from homology"/>
<dbReference type="SUPFAM" id="SSF53756">
    <property type="entry name" value="UDP-Glycosyltransferase/glycogen phosphorylase"/>
    <property type="match status" value="1"/>
</dbReference>
<dbReference type="Gene3D" id="3.40.50.2000">
    <property type="entry name" value="Glycogen Phosphorylase B"/>
    <property type="match status" value="1"/>
</dbReference>
<sequence>MNEALRCTVDVIIPVYRGFDETVACVEAAKQGLSLSNANIILVDDCSPEPEISAYLKEQSVLDRIHLIVNEENLGFVASVNKAMAFSRDDVVLLNSDAIVSNDWLQRLQAAAYKSGTTATATPLSNNATICSVPSIASLYEDGILSLAEVDRLAADVNSGMTVDIPTAVGFCMYIKRSALEHVGYFDEEHFGRGYGEENDFCMRCMASGLKHVMAMDVFVHHEGEVSFSSESEERKQKAEQILLSLHPTYTDLLKDYLAKNEAERYQLKLLTEAQWQSLYKNLSAEKSVLHILGLDGGGSFKYVQSLVEESRERVKHFALLIDEQHCYLQDLNSFVFYNLSAFSAKENLADLLFEKLAFNNVHLHRFSPRILDVFSPVDFSRIGLYITYHDISFLKSDIFSDINNIDFKQIEDHRSQEWIDACEPFRQSAKLIFFPSEYLKTLYARVFADADNGYVFCPDRALTPKPLNAEEAEEIERLLDQAFDTEKKTIAVVGALGKHKGFDYFEALRELTTGENGGFNWLHIGYSDKISGQSVQPNYIVTGAYEAESLPALLSHYQVDIVYFPLGVPESYCYALSDVLASPLPVLVHGLGALEERVEKLYGRAHILPAEASCDEVADYLLNFVPSERKNAPKNHNSKVLDVYIEELQMSSPNAPSPEDFHALQEHMQQYSVDQLPYRTELRRLSEVESYLEGQLMIAQKEIDSLDRLAEERKHWAESIEKNHKQWQEKLEGDLASQEKMIGELVETKAILDRREVELQNEIAAKTEALEITAAELHRAQFSLKHILTNLKSYLIRYIKERLKL</sequence>